<dbReference type="EMBL" id="CAFBPG010000099">
    <property type="protein sequence ID" value="CAB5017051.1"/>
    <property type="molecule type" value="Genomic_DNA"/>
</dbReference>
<sequence>MFKRPSPKVRPKTSAEREIGSDLKRSINPLVMSSASPDAVAASVKAVVCTKIPGINS</sequence>
<feature type="region of interest" description="Disordered" evidence="1">
    <location>
        <begin position="1"/>
        <end position="20"/>
    </location>
</feature>
<gene>
    <name evidence="2" type="ORF">UFOPK2288_01140</name>
    <name evidence="3" type="ORF">UFOPK4074_00941</name>
</gene>
<accession>A0A6J7QIU4</accession>
<evidence type="ECO:0000256" key="1">
    <source>
        <dbReference type="SAM" id="MobiDB-lite"/>
    </source>
</evidence>
<organism evidence="3">
    <name type="scientific">freshwater metagenome</name>
    <dbReference type="NCBI Taxonomy" id="449393"/>
    <lineage>
        <taxon>unclassified sequences</taxon>
        <taxon>metagenomes</taxon>
        <taxon>ecological metagenomes</taxon>
    </lineage>
</organism>
<proteinExistence type="predicted"/>
<dbReference type="AlphaFoldDB" id="A0A6J7QIU4"/>
<evidence type="ECO:0000313" key="3">
    <source>
        <dbReference type="EMBL" id="CAB5017051.1"/>
    </source>
</evidence>
<feature type="compositionally biased region" description="Basic residues" evidence="1">
    <location>
        <begin position="1"/>
        <end position="11"/>
    </location>
</feature>
<evidence type="ECO:0000313" key="2">
    <source>
        <dbReference type="EMBL" id="CAB4673114.1"/>
    </source>
</evidence>
<protein>
    <submittedName>
        <fullName evidence="3">Unannotated protein</fullName>
    </submittedName>
</protein>
<reference evidence="3" key="1">
    <citation type="submission" date="2020-05" db="EMBL/GenBank/DDBJ databases">
        <authorList>
            <person name="Chiriac C."/>
            <person name="Salcher M."/>
            <person name="Ghai R."/>
            <person name="Kavagutti S V."/>
        </authorList>
    </citation>
    <scope>NUCLEOTIDE SEQUENCE</scope>
</reference>
<name>A0A6J7QIU4_9ZZZZ</name>
<dbReference type="EMBL" id="CAEZWS010000084">
    <property type="protein sequence ID" value="CAB4673114.1"/>
    <property type="molecule type" value="Genomic_DNA"/>
</dbReference>